<protein>
    <recommendedName>
        <fullName evidence="2">Reverse transcriptase zinc-binding domain-containing protein</fullName>
    </recommendedName>
</protein>
<evidence type="ECO:0000313" key="4">
    <source>
        <dbReference type="Proteomes" id="UP001231189"/>
    </source>
</evidence>
<dbReference type="InterPro" id="IPR026960">
    <property type="entry name" value="RVT-Znf"/>
</dbReference>
<feature type="region of interest" description="Disordered" evidence="1">
    <location>
        <begin position="20"/>
        <end position="69"/>
    </location>
</feature>
<evidence type="ECO:0000256" key="1">
    <source>
        <dbReference type="SAM" id="MobiDB-lite"/>
    </source>
</evidence>
<dbReference type="EMBL" id="JAUUTY010000006">
    <property type="protein sequence ID" value="KAK1614798.1"/>
    <property type="molecule type" value="Genomic_DNA"/>
</dbReference>
<reference evidence="3" key="1">
    <citation type="submission" date="2023-07" db="EMBL/GenBank/DDBJ databases">
        <title>A chromosome-level genome assembly of Lolium multiflorum.</title>
        <authorList>
            <person name="Chen Y."/>
            <person name="Copetti D."/>
            <person name="Kolliker R."/>
            <person name="Studer B."/>
        </authorList>
    </citation>
    <scope>NUCLEOTIDE SEQUENCE</scope>
    <source>
        <strain evidence="3">02402/16</strain>
        <tissue evidence="3">Leaf</tissue>
    </source>
</reference>
<feature type="compositionally biased region" description="Basic and acidic residues" evidence="1">
    <location>
        <begin position="48"/>
        <end position="69"/>
    </location>
</feature>
<accession>A0AAD8R4L1</accession>
<keyword evidence="4" id="KW-1185">Reference proteome</keyword>
<evidence type="ECO:0000313" key="3">
    <source>
        <dbReference type="EMBL" id="KAK1614798.1"/>
    </source>
</evidence>
<dbReference type="AlphaFoldDB" id="A0AAD8R4L1"/>
<dbReference type="PANTHER" id="PTHR33116:SF78">
    <property type="entry name" value="OS12G0587133 PROTEIN"/>
    <property type="match status" value="1"/>
</dbReference>
<feature type="domain" description="Reverse transcriptase zinc-binding" evidence="2">
    <location>
        <begin position="136"/>
        <end position="220"/>
    </location>
</feature>
<dbReference type="Proteomes" id="UP001231189">
    <property type="component" value="Unassembled WGS sequence"/>
</dbReference>
<dbReference type="Pfam" id="PF13966">
    <property type="entry name" value="zf-RVT"/>
    <property type="match status" value="1"/>
</dbReference>
<dbReference type="PANTHER" id="PTHR33116">
    <property type="entry name" value="REVERSE TRANSCRIPTASE ZINC-BINDING DOMAIN-CONTAINING PROTEIN-RELATED-RELATED"/>
    <property type="match status" value="1"/>
</dbReference>
<sequence length="316" mass="35949">MALAPRSSLRSQLVLLMSRGKPRMSSSYSPAVPPTLDAPAVPVMPDPDPGRRNDAGVGHPLRDPPNRKGDAVIDRPLPFTPEHQYNSKPAPIDLEKINNMEQLKQFVELWVLLDNFQLREEVEDDITWNLTANGIYSSKSAYEIQFIGSIASNMNKIVWKAWAPPKVKFFAWLLMQNRVWTADRLQARGWPNCDRCPLCNQTLETVDHLFIKCRYTIRIWGAIKEWIGIPSIHPTQWADLSISHWWNMVAGGTAPSRKAISSLALLVTWEVWNERNARVFRNKHTPSHVSIEKIKAEARLWVRAGAKHLGNIMPGE</sequence>
<gene>
    <name evidence="3" type="ORF">QYE76_020315</name>
</gene>
<comment type="caution">
    <text evidence="3">The sequence shown here is derived from an EMBL/GenBank/DDBJ whole genome shotgun (WGS) entry which is preliminary data.</text>
</comment>
<proteinExistence type="predicted"/>
<evidence type="ECO:0000259" key="2">
    <source>
        <dbReference type="Pfam" id="PF13966"/>
    </source>
</evidence>
<name>A0AAD8R4L1_LOLMU</name>
<organism evidence="3 4">
    <name type="scientific">Lolium multiflorum</name>
    <name type="common">Italian ryegrass</name>
    <name type="synonym">Lolium perenne subsp. multiflorum</name>
    <dbReference type="NCBI Taxonomy" id="4521"/>
    <lineage>
        <taxon>Eukaryota</taxon>
        <taxon>Viridiplantae</taxon>
        <taxon>Streptophyta</taxon>
        <taxon>Embryophyta</taxon>
        <taxon>Tracheophyta</taxon>
        <taxon>Spermatophyta</taxon>
        <taxon>Magnoliopsida</taxon>
        <taxon>Liliopsida</taxon>
        <taxon>Poales</taxon>
        <taxon>Poaceae</taxon>
        <taxon>BOP clade</taxon>
        <taxon>Pooideae</taxon>
        <taxon>Poodae</taxon>
        <taxon>Poeae</taxon>
        <taxon>Poeae Chloroplast Group 2 (Poeae type)</taxon>
        <taxon>Loliodinae</taxon>
        <taxon>Loliinae</taxon>
        <taxon>Lolium</taxon>
    </lineage>
</organism>